<dbReference type="RefSeq" id="WP_213097560.1">
    <property type="nucleotide sequence ID" value="NZ_JAGYPN010000001.1"/>
</dbReference>
<dbReference type="InterPro" id="IPR036237">
    <property type="entry name" value="Xyl_isomerase-like_sf"/>
</dbReference>
<feature type="domain" description="Xylose isomerase-like TIM barrel" evidence="1">
    <location>
        <begin position="20"/>
        <end position="252"/>
    </location>
</feature>
<dbReference type="EMBL" id="JAGYPN010000001">
    <property type="protein sequence ID" value="MBS4222620.1"/>
    <property type="molecule type" value="Genomic_DNA"/>
</dbReference>
<dbReference type="AlphaFoldDB" id="A0A942UKZ6"/>
<dbReference type="InterPro" id="IPR050312">
    <property type="entry name" value="IolE/XylAMocC-like"/>
</dbReference>
<sequence>MKLAFTTLGCPKWDLETIVSKAVEYGYDGVDFRGYLGEMEIYRLPEFSTDIENTKKKFKDASLEIPCFSSSIRLFTTSEAELEGFLDELNQYALLCKEFNTPYIRVFGGKIEDTPRQDAINIVADNLRKMLKIAEEYQVSLLLETHDDWTNCEYVEEVLKQAKSNYFHVLWDVHHPYRTVNESPELTWKTLGKSIKYTHWKDSYITDDTKRGYQLCLLGEGDIPLERMYRILKDNGYSGYFTLEWEKKWWPDIEEPEIAFRQYTTFMNTVAGEAVK</sequence>
<evidence type="ECO:0000259" key="1">
    <source>
        <dbReference type="Pfam" id="PF01261"/>
    </source>
</evidence>
<dbReference type="InterPro" id="IPR013022">
    <property type="entry name" value="Xyl_isomerase-like_TIM-brl"/>
</dbReference>
<reference evidence="2 3" key="1">
    <citation type="submission" date="2021-05" db="EMBL/GenBank/DDBJ databases">
        <title>Novel Bacillus species.</title>
        <authorList>
            <person name="Liu G."/>
        </authorList>
    </citation>
    <scope>NUCLEOTIDE SEQUENCE [LARGE SCALE GENOMIC DNA]</scope>
    <source>
        <strain evidence="2 3">FJAT-49682</strain>
    </source>
</reference>
<dbReference type="Gene3D" id="3.20.20.150">
    <property type="entry name" value="Divalent-metal-dependent TIM barrel enzymes"/>
    <property type="match status" value="1"/>
</dbReference>
<comment type="caution">
    <text evidence="2">The sequence shown here is derived from an EMBL/GenBank/DDBJ whole genome shotgun (WGS) entry which is preliminary data.</text>
</comment>
<evidence type="ECO:0000313" key="2">
    <source>
        <dbReference type="EMBL" id="MBS4222620.1"/>
    </source>
</evidence>
<keyword evidence="2" id="KW-0413">Isomerase</keyword>
<dbReference type="SUPFAM" id="SSF51658">
    <property type="entry name" value="Xylose isomerase-like"/>
    <property type="match status" value="1"/>
</dbReference>
<evidence type="ECO:0000313" key="3">
    <source>
        <dbReference type="Proteomes" id="UP000676456"/>
    </source>
</evidence>
<proteinExistence type="predicted"/>
<protein>
    <submittedName>
        <fullName evidence="2">Sugar phosphate isomerase/epimerase</fullName>
    </submittedName>
</protein>
<name>A0A942UKZ6_9BACI</name>
<dbReference type="Pfam" id="PF01261">
    <property type="entry name" value="AP_endonuc_2"/>
    <property type="match status" value="1"/>
</dbReference>
<gene>
    <name evidence="2" type="ORF">KHA91_07590</name>
</gene>
<dbReference type="PANTHER" id="PTHR12110">
    <property type="entry name" value="HYDROXYPYRUVATE ISOMERASE"/>
    <property type="match status" value="1"/>
</dbReference>
<accession>A0A942UKZ6</accession>
<dbReference type="GO" id="GO:0016853">
    <property type="term" value="F:isomerase activity"/>
    <property type="evidence" value="ECO:0007669"/>
    <property type="project" value="UniProtKB-KW"/>
</dbReference>
<keyword evidence="3" id="KW-1185">Reference proteome</keyword>
<organism evidence="2 3">
    <name type="scientific">Lederbergia citrea</name>
    <dbReference type="NCBI Taxonomy" id="2833581"/>
    <lineage>
        <taxon>Bacteria</taxon>
        <taxon>Bacillati</taxon>
        <taxon>Bacillota</taxon>
        <taxon>Bacilli</taxon>
        <taxon>Bacillales</taxon>
        <taxon>Bacillaceae</taxon>
        <taxon>Lederbergia</taxon>
    </lineage>
</organism>
<dbReference type="Proteomes" id="UP000676456">
    <property type="component" value="Unassembled WGS sequence"/>
</dbReference>